<keyword evidence="3" id="KW-1185">Reference proteome</keyword>
<evidence type="ECO:0000313" key="2">
    <source>
        <dbReference type="EMBL" id="MDS0261132.1"/>
    </source>
</evidence>
<dbReference type="InterPro" id="IPR023631">
    <property type="entry name" value="Amidase_dom"/>
</dbReference>
<protein>
    <submittedName>
        <fullName evidence="2">Amidase</fullName>
    </submittedName>
</protein>
<comment type="caution">
    <text evidence="2">The sequence shown here is derived from an EMBL/GenBank/DDBJ whole genome shotgun (WGS) entry which is preliminary data.</text>
</comment>
<organism evidence="2 3">
    <name type="scientific">Haloarcula saliterrae</name>
    <dbReference type="NCBI Taxonomy" id="2950534"/>
    <lineage>
        <taxon>Archaea</taxon>
        <taxon>Methanobacteriati</taxon>
        <taxon>Methanobacteriota</taxon>
        <taxon>Stenosarchaea group</taxon>
        <taxon>Halobacteria</taxon>
        <taxon>Halobacteriales</taxon>
        <taxon>Haloarculaceae</taxon>
        <taxon>Haloarcula</taxon>
    </lineage>
</organism>
<dbReference type="EMBL" id="JAMQON010000005">
    <property type="protein sequence ID" value="MDS0261132.1"/>
    <property type="molecule type" value="Genomic_DNA"/>
</dbReference>
<dbReference type="Proteomes" id="UP001259659">
    <property type="component" value="Unassembled WGS sequence"/>
</dbReference>
<dbReference type="PIRSF" id="PIRSF001221">
    <property type="entry name" value="Amidase_fungi"/>
    <property type="match status" value="1"/>
</dbReference>
<dbReference type="SUPFAM" id="SSF75304">
    <property type="entry name" value="Amidase signature (AS) enzymes"/>
    <property type="match status" value="1"/>
</dbReference>
<dbReference type="RefSeq" id="WP_310920934.1">
    <property type="nucleotide sequence ID" value="NZ_JAMQON010000005.1"/>
</dbReference>
<evidence type="ECO:0000259" key="1">
    <source>
        <dbReference type="Pfam" id="PF01425"/>
    </source>
</evidence>
<dbReference type="InterPro" id="IPR036928">
    <property type="entry name" value="AS_sf"/>
</dbReference>
<accession>A0ABU2FFU7</accession>
<sequence length="501" mass="52433">MSYPSSIVEATIGELHAAMRRGELTSESIVDQYIERIGAYDRDGPRINSVVTVNPAARDRAAELDQRFAESGLCGPLHGIPVLVKDQVSTAGLVTTFGSEAFADYVPAEDATIVRRLKEAGAVILAKTNLPDWAAGFVGYSSVLGQTKNPYDLDRDSGGSSAGTGAGVAANLGAVGIGEDTGGSIRVPASCCNLYGLRPTTGLVSRAGLSPLVTRQDTPGPMARTVEDLARVLDVIAGFDRRDERTGAARFGGSPGSCVSAIDGTGLDGARLGVVRDVFGSDADPTAAPVTSVVETALSTMSEAGAELVDPVGIPGLQERLDTSSLHALQPKRDIDAFLAGLERPPVDSVAELHRKGAYHEGLELFETIAAAPEDPTTVPDYWERVAAQESLRETLVYLLADRDLDALVFPDVQVVPPRHAELRSGDLTRADYPVNTVISSQSSCPGISMPAGFTDDGLPVGVELLGAPHSEATLVGMAAAYERRAQTRRPPATAPPLGPD</sequence>
<reference evidence="2 3" key="1">
    <citation type="submission" date="2022-06" db="EMBL/GenBank/DDBJ databases">
        <title>Haloarcula sp. a new haloarchaeum isolate from saline soil.</title>
        <authorList>
            <person name="Strakova D."/>
            <person name="Galisteo C."/>
            <person name="Sanchez-Porro C."/>
            <person name="Ventosa A."/>
        </authorList>
    </citation>
    <scope>NUCLEOTIDE SEQUENCE [LARGE SCALE GENOMIC DNA]</scope>
    <source>
        <strain evidence="2 3">S1CR25-12</strain>
    </source>
</reference>
<gene>
    <name evidence="2" type="ORF">NDI56_17165</name>
</gene>
<evidence type="ECO:0000313" key="3">
    <source>
        <dbReference type="Proteomes" id="UP001259659"/>
    </source>
</evidence>
<dbReference type="PANTHER" id="PTHR42678">
    <property type="entry name" value="AMIDASE"/>
    <property type="match status" value="1"/>
</dbReference>
<dbReference type="Pfam" id="PF01425">
    <property type="entry name" value="Amidase"/>
    <property type="match status" value="1"/>
</dbReference>
<proteinExistence type="predicted"/>
<name>A0ABU2FFU7_9EURY</name>
<feature type="domain" description="Amidase" evidence="1">
    <location>
        <begin position="29"/>
        <end position="475"/>
    </location>
</feature>
<dbReference type="PANTHER" id="PTHR42678:SF34">
    <property type="entry name" value="OS04G0183300 PROTEIN"/>
    <property type="match status" value="1"/>
</dbReference>
<dbReference type="Gene3D" id="3.90.1300.10">
    <property type="entry name" value="Amidase signature (AS) domain"/>
    <property type="match status" value="1"/>
</dbReference>